<evidence type="ECO:0000313" key="2">
    <source>
        <dbReference type="Proteomes" id="UP000438429"/>
    </source>
</evidence>
<evidence type="ECO:0000313" key="1">
    <source>
        <dbReference type="EMBL" id="KAF0036627.1"/>
    </source>
</evidence>
<gene>
    <name evidence="1" type="ORF">F2P81_011939</name>
</gene>
<dbReference type="Proteomes" id="UP000438429">
    <property type="component" value="Unassembled WGS sequence"/>
</dbReference>
<name>A0A6A4ST69_SCOMX</name>
<protein>
    <submittedName>
        <fullName evidence="1">Uncharacterized protein</fullName>
    </submittedName>
</protein>
<dbReference type="EMBL" id="VEVO01000010">
    <property type="protein sequence ID" value="KAF0036627.1"/>
    <property type="molecule type" value="Genomic_DNA"/>
</dbReference>
<sequence length="66" mass="7653">MKNCRMTEVLYTTEENKVTALLRWQMLKILGKSPMEQTHMQLEKKNNKSANQLNDVASTLYFTGCV</sequence>
<proteinExistence type="predicted"/>
<reference evidence="1 2" key="1">
    <citation type="submission" date="2019-06" db="EMBL/GenBank/DDBJ databases">
        <title>Draft genomes of female and male turbot (Scophthalmus maximus).</title>
        <authorList>
            <person name="Xu H."/>
            <person name="Xu X.-W."/>
            <person name="Shao C."/>
            <person name="Chen S."/>
        </authorList>
    </citation>
    <scope>NUCLEOTIDE SEQUENCE [LARGE SCALE GENOMIC DNA]</scope>
    <source>
        <strain evidence="1">Ysfricsl-2016a</strain>
        <tissue evidence="1">Blood</tissue>
    </source>
</reference>
<comment type="caution">
    <text evidence="1">The sequence shown here is derived from an EMBL/GenBank/DDBJ whole genome shotgun (WGS) entry which is preliminary data.</text>
</comment>
<dbReference type="AlphaFoldDB" id="A0A6A4ST69"/>
<accession>A0A6A4ST69</accession>
<organism evidence="1 2">
    <name type="scientific">Scophthalmus maximus</name>
    <name type="common">Turbot</name>
    <name type="synonym">Psetta maxima</name>
    <dbReference type="NCBI Taxonomy" id="52904"/>
    <lineage>
        <taxon>Eukaryota</taxon>
        <taxon>Metazoa</taxon>
        <taxon>Chordata</taxon>
        <taxon>Craniata</taxon>
        <taxon>Vertebrata</taxon>
        <taxon>Euteleostomi</taxon>
        <taxon>Actinopterygii</taxon>
        <taxon>Neopterygii</taxon>
        <taxon>Teleostei</taxon>
        <taxon>Neoteleostei</taxon>
        <taxon>Acanthomorphata</taxon>
        <taxon>Carangaria</taxon>
        <taxon>Pleuronectiformes</taxon>
        <taxon>Pleuronectoidei</taxon>
        <taxon>Scophthalmidae</taxon>
        <taxon>Scophthalmus</taxon>
    </lineage>
</organism>